<dbReference type="InterPro" id="IPR000971">
    <property type="entry name" value="Globin"/>
</dbReference>
<dbReference type="InterPro" id="IPR009050">
    <property type="entry name" value="Globin-like_sf"/>
</dbReference>
<dbReference type="PROSITE" id="PS01033">
    <property type="entry name" value="GLOBIN"/>
    <property type="match status" value="1"/>
</dbReference>
<sequence length="539" mass="60053">MADVREEEHHVAHGREAWGEEQEEEEEYDEDCEEGSDAADEDADQGAECFGIYNASEINDQVFEELFLPPALVEEVQNAWSLFLRNAESRESAGEAVYAAIFDSAPSLQNLFKTPRAVMAMRFTNGLNQIISQLGNPSALKILVETLGFQHLDLEVTAPRVVMFRDAIVDLLQVELGEHMSQSAHLGWDVMLNYVGGAYIYVRVKYTDRVKILASSWAIANNKHELEAEEDDIEGSFGRESDSAEMSAEARRVEEEEAAKLKAATEKKSYFQKGMEHMKGNSKSSSGSGGTDVEAMGRGKTNKSNGSDGDSFKNTSVPTTYVDMFAFNAAVMGFGRNIWMNEVLASFDTIVMNVSNSYRLQEECDVLSLRMAKYRGTVNLSEYKAVMLASLRSLVPKGWNSDHEVAWSWLWENVERMLKSMMGKPANMERCLARLWAGLDEAGQATVRREVYAKFFQLAPAGQDFFKQSTTRLHFISDRIVSMTLEIYRSGPLEDISALGLRHVGYGIPTDLFGPFVSACVQVVRGLTDDNGRRPSGGL</sequence>
<feature type="region of interest" description="Disordered" evidence="1">
    <location>
        <begin position="1"/>
        <end position="43"/>
    </location>
</feature>
<dbReference type="InterPro" id="IPR012292">
    <property type="entry name" value="Globin/Proto"/>
</dbReference>
<feature type="domain" description="Globin" evidence="2">
    <location>
        <begin position="67"/>
        <end position="204"/>
    </location>
</feature>
<comment type="caution">
    <text evidence="3">The sequence shown here is derived from an EMBL/GenBank/DDBJ whole genome shotgun (WGS) entry which is preliminary data.</text>
</comment>
<accession>A0ABN9P7Q5</accession>
<dbReference type="Proteomes" id="UP001189429">
    <property type="component" value="Unassembled WGS sequence"/>
</dbReference>
<feature type="compositionally biased region" description="Basic and acidic residues" evidence="1">
    <location>
        <begin position="237"/>
        <end position="255"/>
    </location>
</feature>
<evidence type="ECO:0000259" key="2">
    <source>
        <dbReference type="PROSITE" id="PS01033"/>
    </source>
</evidence>
<name>A0ABN9P7Q5_9DINO</name>
<feature type="region of interest" description="Disordered" evidence="1">
    <location>
        <begin position="228"/>
        <end position="255"/>
    </location>
</feature>
<dbReference type="SUPFAM" id="SSF46458">
    <property type="entry name" value="Globin-like"/>
    <property type="match status" value="2"/>
</dbReference>
<protein>
    <recommendedName>
        <fullName evidence="2">Globin domain-containing protein</fullName>
    </recommendedName>
</protein>
<evidence type="ECO:0000313" key="4">
    <source>
        <dbReference type="Proteomes" id="UP001189429"/>
    </source>
</evidence>
<feature type="compositionally biased region" description="Basic and acidic residues" evidence="1">
    <location>
        <begin position="1"/>
        <end position="18"/>
    </location>
</feature>
<organism evidence="3 4">
    <name type="scientific">Prorocentrum cordatum</name>
    <dbReference type="NCBI Taxonomy" id="2364126"/>
    <lineage>
        <taxon>Eukaryota</taxon>
        <taxon>Sar</taxon>
        <taxon>Alveolata</taxon>
        <taxon>Dinophyceae</taxon>
        <taxon>Prorocentrales</taxon>
        <taxon>Prorocentraceae</taxon>
        <taxon>Prorocentrum</taxon>
    </lineage>
</organism>
<dbReference type="Pfam" id="PF00042">
    <property type="entry name" value="Globin"/>
    <property type="match status" value="1"/>
</dbReference>
<feature type="compositionally biased region" description="Polar residues" evidence="1">
    <location>
        <begin position="302"/>
        <end position="313"/>
    </location>
</feature>
<evidence type="ECO:0000313" key="3">
    <source>
        <dbReference type="EMBL" id="CAK0788744.1"/>
    </source>
</evidence>
<dbReference type="Gene3D" id="1.10.490.10">
    <property type="entry name" value="Globins"/>
    <property type="match status" value="2"/>
</dbReference>
<dbReference type="InterPro" id="IPR044399">
    <property type="entry name" value="Mb-like_M"/>
</dbReference>
<reference evidence="3" key="1">
    <citation type="submission" date="2023-10" db="EMBL/GenBank/DDBJ databases">
        <authorList>
            <person name="Chen Y."/>
            <person name="Shah S."/>
            <person name="Dougan E. K."/>
            <person name="Thang M."/>
            <person name="Chan C."/>
        </authorList>
    </citation>
    <scope>NUCLEOTIDE SEQUENCE [LARGE SCALE GENOMIC DNA]</scope>
</reference>
<feature type="compositionally biased region" description="Acidic residues" evidence="1">
    <location>
        <begin position="19"/>
        <end position="43"/>
    </location>
</feature>
<dbReference type="CDD" id="cd01040">
    <property type="entry name" value="Mb-like"/>
    <property type="match status" value="1"/>
</dbReference>
<keyword evidence="4" id="KW-1185">Reference proteome</keyword>
<dbReference type="EMBL" id="CAUYUJ010000114">
    <property type="protein sequence ID" value="CAK0788744.1"/>
    <property type="molecule type" value="Genomic_DNA"/>
</dbReference>
<proteinExistence type="predicted"/>
<gene>
    <name evidence="3" type="ORF">PCOR1329_LOCUS529</name>
</gene>
<evidence type="ECO:0000256" key="1">
    <source>
        <dbReference type="SAM" id="MobiDB-lite"/>
    </source>
</evidence>
<feature type="region of interest" description="Disordered" evidence="1">
    <location>
        <begin position="274"/>
        <end position="313"/>
    </location>
</feature>